<reference evidence="1" key="1">
    <citation type="submission" date="2020-05" db="EMBL/GenBank/DDBJ databases">
        <authorList>
            <person name="Chiriac C."/>
            <person name="Salcher M."/>
            <person name="Ghai R."/>
            <person name="Kavagutti S V."/>
        </authorList>
    </citation>
    <scope>NUCLEOTIDE SEQUENCE</scope>
</reference>
<dbReference type="EMBL" id="CAEZSP010000077">
    <property type="protein sequence ID" value="CAB4550057.1"/>
    <property type="molecule type" value="Genomic_DNA"/>
</dbReference>
<dbReference type="AlphaFoldDB" id="A0A6J6CFF4"/>
<protein>
    <submittedName>
        <fullName evidence="1">Unannotated protein</fullName>
    </submittedName>
</protein>
<gene>
    <name evidence="1" type="ORF">UFOPK1440_01075</name>
</gene>
<accession>A0A6J6CFF4</accession>
<name>A0A6J6CFF4_9ZZZZ</name>
<proteinExistence type="predicted"/>
<sequence>MNSSLVPLGAAKEINVSIDETFVETQSLHSPYFSSPAFKTV</sequence>
<evidence type="ECO:0000313" key="1">
    <source>
        <dbReference type="EMBL" id="CAB4550057.1"/>
    </source>
</evidence>
<organism evidence="1">
    <name type="scientific">freshwater metagenome</name>
    <dbReference type="NCBI Taxonomy" id="449393"/>
    <lineage>
        <taxon>unclassified sequences</taxon>
        <taxon>metagenomes</taxon>
        <taxon>ecological metagenomes</taxon>
    </lineage>
</organism>